<dbReference type="EMBL" id="CP034465">
    <property type="protein sequence ID" value="AZP03427.1"/>
    <property type="molecule type" value="Genomic_DNA"/>
</dbReference>
<organism evidence="1 2">
    <name type="scientific">Jeotgalibaca ciconiae</name>
    <dbReference type="NCBI Taxonomy" id="2496265"/>
    <lineage>
        <taxon>Bacteria</taxon>
        <taxon>Bacillati</taxon>
        <taxon>Bacillota</taxon>
        <taxon>Bacilli</taxon>
        <taxon>Lactobacillales</taxon>
        <taxon>Carnobacteriaceae</taxon>
        <taxon>Jeotgalibaca</taxon>
    </lineage>
</organism>
<reference evidence="2" key="1">
    <citation type="submission" date="2018-12" db="EMBL/GenBank/DDBJ databases">
        <title>Complete genome sequencing of Jeotgalibaca sp. H21T32.</title>
        <authorList>
            <person name="Bae J.-W."/>
            <person name="Lee S.-Y."/>
        </authorList>
    </citation>
    <scope>NUCLEOTIDE SEQUENCE [LARGE SCALE GENOMIC DNA]</scope>
    <source>
        <strain evidence="2">H21T32</strain>
    </source>
</reference>
<evidence type="ECO:0000313" key="1">
    <source>
        <dbReference type="EMBL" id="AZP03427.1"/>
    </source>
</evidence>
<dbReference type="SUPFAM" id="SSF48452">
    <property type="entry name" value="TPR-like"/>
    <property type="match status" value="2"/>
</dbReference>
<evidence type="ECO:0008006" key="3">
    <source>
        <dbReference type="Google" id="ProtNLM"/>
    </source>
</evidence>
<dbReference type="RefSeq" id="WP_126108518.1">
    <property type="nucleotide sequence ID" value="NZ_CP034465.1"/>
</dbReference>
<name>A0A3Q9BIX2_9LACT</name>
<dbReference type="OrthoDB" id="2167825at2"/>
<evidence type="ECO:0000313" key="2">
    <source>
        <dbReference type="Proteomes" id="UP000273326"/>
    </source>
</evidence>
<dbReference type="AlphaFoldDB" id="A0A3Q9BIX2"/>
<dbReference type="Gene3D" id="1.25.40.10">
    <property type="entry name" value="Tetratricopeptide repeat domain"/>
    <property type="match status" value="1"/>
</dbReference>
<dbReference type="InterPro" id="IPR019734">
    <property type="entry name" value="TPR_rpt"/>
</dbReference>
<dbReference type="KEGG" id="jeh:EJN90_01395"/>
<protein>
    <recommendedName>
        <fullName evidence="3">Tetratricopeptide repeat protein</fullName>
    </recommendedName>
</protein>
<gene>
    <name evidence="1" type="ORF">EJN90_01395</name>
</gene>
<dbReference type="InterPro" id="IPR011990">
    <property type="entry name" value="TPR-like_helical_dom_sf"/>
</dbReference>
<dbReference type="SMART" id="SM00028">
    <property type="entry name" value="TPR"/>
    <property type="match status" value="3"/>
</dbReference>
<proteinExistence type="predicted"/>
<sequence>MKEIDIKKISDLALELHEKGEYVEAEKYFLEALYLMDEKDNQLYQKVVYGLGINYAMQQNYEGAKSCFQEGRLNAQKANNMEHELEMLHELIKICRLMNDSGAAEILANEEIMYREKYVPNDFEGLSVAHYEKALVFIECHHPIKSEAHLKKALEYAKKSNEKISIAYLQAKIGDYYQSMGKKIEAKNFYLKSLDLFRELDDQRNMKIIAFKIDDIEETEDL</sequence>
<keyword evidence="2" id="KW-1185">Reference proteome</keyword>
<dbReference type="Proteomes" id="UP000273326">
    <property type="component" value="Chromosome"/>
</dbReference>
<accession>A0A3Q9BIX2</accession>